<sequence>MFNRGGGNLLIGLVTFGTIIIGATLITVYILLVRAYSPLLINSVAMLLIAAPSIWLLWHYYRYWLKANLAL</sequence>
<evidence type="ECO:0000256" key="1">
    <source>
        <dbReference type="SAM" id="Phobius"/>
    </source>
</evidence>
<dbReference type="HOGENOM" id="CLU_2734939_0_0_9"/>
<keyword evidence="1" id="KW-1133">Transmembrane helix</keyword>
<keyword evidence="1" id="KW-0472">Membrane</keyword>
<accession>H1LFK6</accession>
<feature type="transmembrane region" description="Helical" evidence="1">
    <location>
        <begin position="39"/>
        <end position="61"/>
    </location>
</feature>
<organism evidence="2 3">
    <name type="scientific">Lentilactobacillus kisonensis F0435</name>
    <dbReference type="NCBI Taxonomy" id="797516"/>
    <lineage>
        <taxon>Bacteria</taxon>
        <taxon>Bacillati</taxon>
        <taxon>Bacillota</taxon>
        <taxon>Bacilli</taxon>
        <taxon>Lactobacillales</taxon>
        <taxon>Lactobacillaceae</taxon>
        <taxon>Lentilactobacillus</taxon>
    </lineage>
</organism>
<proteinExistence type="predicted"/>
<protein>
    <submittedName>
        <fullName evidence="2">Uncharacterized protein</fullName>
    </submittedName>
</protein>
<keyword evidence="1" id="KW-0812">Transmembrane</keyword>
<name>H1LFK6_9LACO</name>
<dbReference type="PATRIC" id="fig|797516.3.peg.1235"/>
<evidence type="ECO:0000313" key="2">
    <source>
        <dbReference type="EMBL" id="EHO51721.1"/>
    </source>
</evidence>
<evidence type="ECO:0000313" key="3">
    <source>
        <dbReference type="Proteomes" id="UP000005025"/>
    </source>
</evidence>
<dbReference type="AlphaFoldDB" id="H1LFK6"/>
<reference evidence="2 3" key="1">
    <citation type="submission" date="2011-09" db="EMBL/GenBank/DDBJ databases">
        <authorList>
            <person name="Weinstock G."/>
            <person name="Sodergren E."/>
            <person name="Clifton S."/>
            <person name="Fulton L."/>
            <person name="Fulton B."/>
            <person name="Courtney L."/>
            <person name="Fronick C."/>
            <person name="Harrison M."/>
            <person name="Strong C."/>
            <person name="Farmer C."/>
            <person name="Delahaunty K."/>
            <person name="Markovic C."/>
            <person name="Hall O."/>
            <person name="Minx P."/>
            <person name="Tomlinson C."/>
            <person name="Mitreva M."/>
            <person name="Hou S."/>
            <person name="Chen J."/>
            <person name="Wollam A."/>
            <person name="Pepin K.H."/>
            <person name="Johnson M."/>
            <person name="Bhonagiri V."/>
            <person name="Zhang X."/>
            <person name="Suruliraj S."/>
            <person name="Warren W."/>
            <person name="Chinwalla A."/>
            <person name="Mardis E.R."/>
            <person name="Wilson R.K."/>
        </authorList>
    </citation>
    <scope>NUCLEOTIDE SEQUENCE [LARGE SCALE GENOMIC DNA]</scope>
    <source>
        <strain evidence="2 3">F0435</strain>
    </source>
</reference>
<feature type="transmembrane region" description="Helical" evidence="1">
    <location>
        <begin position="6"/>
        <end position="32"/>
    </location>
</feature>
<gene>
    <name evidence="2" type="ORF">HMPREF9104_01382</name>
</gene>
<dbReference type="STRING" id="797516.HMPREF9104_01382"/>
<dbReference type="EMBL" id="AGRJ01000131">
    <property type="protein sequence ID" value="EHO51721.1"/>
    <property type="molecule type" value="Genomic_DNA"/>
</dbReference>
<comment type="caution">
    <text evidence="2">The sequence shown here is derived from an EMBL/GenBank/DDBJ whole genome shotgun (WGS) entry which is preliminary data.</text>
</comment>
<dbReference type="Proteomes" id="UP000005025">
    <property type="component" value="Unassembled WGS sequence"/>
</dbReference>